<dbReference type="RefSeq" id="WP_149499417.1">
    <property type="nucleotide sequence ID" value="NZ_CP141221.1"/>
</dbReference>
<evidence type="ECO:0000313" key="3">
    <source>
        <dbReference type="Proteomes" id="UP001239462"/>
    </source>
</evidence>
<dbReference type="Proteomes" id="UP001239462">
    <property type="component" value="Unassembled WGS sequence"/>
</dbReference>
<protein>
    <recommendedName>
        <fullName evidence="4">DUF4405 domain-containing protein</fullName>
    </recommendedName>
</protein>
<keyword evidence="1" id="KW-0472">Membrane</keyword>
<feature type="transmembrane region" description="Helical" evidence="1">
    <location>
        <begin position="31"/>
        <end position="52"/>
    </location>
</feature>
<comment type="caution">
    <text evidence="2">The sequence shown here is derived from an EMBL/GenBank/DDBJ whole genome shotgun (WGS) entry which is preliminary data.</text>
</comment>
<feature type="transmembrane region" description="Helical" evidence="1">
    <location>
        <begin position="99"/>
        <end position="121"/>
    </location>
</feature>
<organism evidence="2 3">
    <name type="scientific">Roseiconus lacunae</name>
    <dbReference type="NCBI Taxonomy" id="2605694"/>
    <lineage>
        <taxon>Bacteria</taxon>
        <taxon>Pseudomonadati</taxon>
        <taxon>Planctomycetota</taxon>
        <taxon>Planctomycetia</taxon>
        <taxon>Pirellulales</taxon>
        <taxon>Pirellulaceae</taxon>
        <taxon>Roseiconus</taxon>
    </lineage>
</organism>
<proteinExistence type="predicted"/>
<feature type="transmembrane region" description="Helical" evidence="1">
    <location>
        <begin position="64"/>
        <end position="87"/>
    </location>
</feature>
<name>A0ABT7PNP1_9BACT</name>
<keyword evidence="1" id="KW-1133">Transmembrane helix</keyword>
<gene>
    <name evidence="2" type="ORF">QTN89_21790</name>
</gene>
<keyword evidence="1" id="KW-0812">Transmembrane</keyword>
<feature type="transmembrane region" description="Helical" evidence="1">
    <location>
        <begin position="133"/>
        <end position="154"/>
    </location>
</feature>
<keyword evidence="3" id="KW-1185">Reference proteome</keyword>
<evidence type="ECO:0000313" key="2">
    <source>
        <dbReference type="EMBL" id="MDM4018096.1"/>
    </source>
</evidence>
<evidence type="ECO:0008006" key="4">
    <source>
        <dbReference type="Google" id="ProtNLM"/>
    </source>
</evidence>
<sequence length="163" mass="17413">MPNPTESADLAVSPPKNQRRPGAIGRWVDRFLIGCLVLVVAILTATSAPAVLGRPFGGTMLLTHMMASGALVFGLPVFAFAMIRHFLPQHPIARSHAAGFLLTVTAGLLTIASVFACMLPIPSTDQMHRLMQVHKIAGLTMTPAIVLLLIGLRLTRSASHHHS</sequence>
<accession>A0ABT7PNP1</accession>
<evidence type="ECO:0000256" key="1">
    <source>
        <dbReference type="SAM" id="Phobius"/>
    </source>
</evidence>
<reference evidence="2 3" key="1">
    <citation type="submission" date="2023-06" db="EMBL/GenBank/DDBJ databases">
        <title>Roseiconus lacunae JC819 isolated from Gulf of Mannar region, Tamil Nadu.</title>
        <authorList>
            <person name="Pk S."/>
            <person name="Ch S."/>
            <person name="Ch V.R."/>
        </authorList>
    </citation>
    <scope>NUCLEOTIDE SEQUENCE [LARGE SCALE GENOMIC DNA]</scope>
    <source>
        <strain evidence="2 3">JC819</strain>
    </source>
</reference>
<dbReference type="EMBL" id="JASZZN010000018">
    <property type="protein sequence ID" value="MDM4018096.1"/>
    <property type="molecule type" value="Genomic_DNA"/>
</dbReference>